<dbReference type="InterPro" id="IPR015943">
    <property type="entry name" value="WD40/YVTN_repeat-like_dom_sf"/>
</dbReference>
<evidence type="ECO:0000256" key="15">
    <source>
        <dbReference type="ARBA" id="ARBA00023136"/>
    </source>
</evidence>
<dbReference type="PANTHER" id="PTHR46189">
    <property type="entry name" value="LD41958P"/>
    <property type="match status" value="1"/>
</dbReference>
<dbReference type="PROSITE" id="PS00989">
    <property type="entry name" value="CLAT_ADAPTOR_S"/>
    <property type="match status" value="1"/>
</dbReference>
<dbReference type="SUPFAM" id="SSF57903">
    <property type="entry name" value="FYVE/PHD zinc finger"/>
    <property type="match status" value="1"/>
</dbReference>
<dbReference type="SUPFAM" id="SSF64356">
    <property type="entry name" value="SNARE-like"/>
    <property type="match status" value="1"/>
</dbReference>
<dbReference type="InterPro" id="IPR013083">
    <property type="entry name" value="Znf_RING/FYVE/PHD"/>
</dbReference>
<dbReference type="PROSITE" id="PS50294">
    <property type="entry name" value="WD_REPEATS_REGION"/>
    <property type="match status" value="3"/>
</dbReference>
<evidence type="ECO:0000256" key="11">
    <source>
        <dbReference type="ARBA" id="ARBA00022771"/>
    </source>
</evidence>
<keyword evidence="6" id="KW-0813">Transport</keyword>
<evidence type="ECO:0000256" key="7">
    <source>
        <dbReference type="ARBA" id="ARBA00022574"/>
    </source>
</evidence>
<dbReference type="Gene3D" id="2.130.10.10">
    <property type="entry name" value="YVTN repeat-like/Quinoprotein amine dehydrogenase"/>
    <property type="match status" value="2"/>
</dbReference>
<dbReference type="GO" id="GO:0034145">
    <property type="term" value="P:positive regulation of toll-like receptor 4 signaling pathway"/>
    <property type="evidence" value="ECO:0007669"/>
    <property type="project" value="TreeGrafter"/>
</dbReference>
<dbReference type="InterPro" id="IPR011011">
    <property type="entry name" value="Znf_FYVE_PHD"/>
</dbReference>
<accession>A0A667ZE50</accession>
<dbReference type="GO" id="GO:0030121">
    <property type="term" value="C:AP-1 adaptor complex"/>
    <property type="evidence" value="ECO:0007669"/>
    <property type="project" value="InterPro"/>
</dbReference>
<evidence type="ECO:0000313" key="23">
    <source>
        <dbReference type="Proteomes" id="UP000472263"/>
    </source>
</evidence>
<evidence type="ECO:0000256" key="20">
    <source>
        <dbReference type="PROSITE-ProRule" id="PRU00221"/>
    </source>
</evidence>
<evidence type="ECO:0000256" key="8">
    <source>
        <dbReference type="ARBA" id="ARBA00022723"/>
    </source>
</evidence>
<feature type="repeat" description="WD" evidence="20">
    <location>
        <begin position="195"/>
        <end position="228"/>
    </location>
</feature>
<dbReference type="InterPro" id="IPR017455">
    <property type="entry name" value="Znf_FYVE-rel"/>
</dbReference>
<dbReference type="Pfam" id="PF01217">
    <property type="entry name" value="Clat_adaptor_s"/>
    <property type="match status" value="1"/>
</dbReference>
<keyword evidence="12" id="KW-0862">Zinc</keyword>
<keyword evidence="15" id="KW-0472">Membrane</keyword>
<keyword evidence="7 20" id="KW-0853">WD repeat</keyword>
<dbReference type="GO" id="GO:0005905">
    <property type="term" value="C:clathrin-coated pit"/>
    <property type="evidence" value="ECO:0007669"/>
    <property type="project" value="UniProtKB-SubCell"/>
</dbReference>
<reference evidence="22" key="2">
    <citation type="submission" date="2025-08" db="UniProtKB">
        <authorList>
            <consortium name="Ensembl"/>
        </authorList>
    </citation>
    <scope>IDENTIFICATION</scope>
</reference>
<name>A0A667ZE50_9TELE</name>
<reference evidence="22" key="3">
    <citation type="submission" date="2025-09" db="UniProtKB">
        <authorList>
            <consortium name="Ensembl"/>
        </authorList>
    </citation>
    <scope>IDENTIFICATION</scope>
</reference>
<keyword evidence="14" id="KW-0333">Golgi apparatus</keyword>
<proteinExistence type="inferred from homology"/>
<evidence type="ECO:0000256" key="3">
    <source>
        <dbReference type="ARBA" id="ARBA00004555"/>
    </source>
</evidence>
<evidence type="ECO:0000256" key="19">
    <source>
        <dbReference type="PROSITE-ProRule" id="PRU00091"/>
    </source>
</evidence>
<dbReference type="InParanoid" id="A0A667ZE50"/>
<dbReference type="InterPro" id="IPR019775">
    <property type="entry name" value="WD40_repeat_CS"/>
</dbReference>
<dbReference type="Pfam" id="PF00400">
    <property type="entry name" value="WD40"/>
    <property type="match status" value="4"/>
</dbReference>
<dbReference type="InterPro" id="IPR000804">
    <property type="entry name" value="Clathrin_sm-chain_CS"/>
</dbReference>
<sequence>MAAEIHSRPQTSRPVLLNKIEGHSDSVNAAVLIPKEDGVITVSEDRTIRVWLKRDSGQYWPSIYHTVSSPCSCMSYHHDSRRIFIGQDNGAVVEFLISEDFNKMNHVKTYPAHQNRVSDMVFSLESEWVVSTGHDKSVSWMCTQSGSMLGRHYFTSWASCLQYDHETQHAFIGDYSGQITLLKLERQTYSTITTLKGHEGSIGALWWDPVQRLLFSGASDHSVIMWDIGGRKGRTLLLQGHHERVQAVRYLQLTRQLVSCSADGGITVWNMDTPREEAPQWLDSDSCQKCEQPFFWNIKQMWDTKTLGLRQHHCRKCGKAVCGKCSSKRSTYPIMGFEFPVRVCDACFDTIKEEDRTPLATFHEGKHNIAHMDMDPSRGLMVTCGSDRIVKMRFLLLFSRQGKLRLQKWFTPLTEREKKKVIRDMMMMVLARPPRSCNFLQWRDLKIVYKRYASLYFCAGLEDQDNELLTLEVLHRYVELLDKYFGNVCELDIIFNFEKAYFILDEFLMGGEILETSKVDVGVSIEEADTLQETMEEYMSKPAY</sequence>
<feature type="repeat" description="WD" evidence="20">
    <location>
        <begin position="20"/>
        <end position="51"/>
    </location>
</feature>
<dbReference type="InterPro" id="IPR042733">
    <property type="entry name" value="WDFY1_FYVE"/>
</dbReference>
<evidence type="ECO:0000256" key="2">
    <source>
        <dbReference type="ARBA" id="ARBA00004412"/>
    </source>
</evidence>
<dbReference type="SUPFAM" id="SSF50978">
    <property type="entry name" value="WD40 repeat-like"/>
    <property type="match status" value="1"/>
</dbReference>
<feature type="repeat" description="WD" evidence="20">
    <location>
        <begin position="238"/>
        <end position="279"/>
    </location>
</feature>
<dbReference type="GO" id="GO:0008270">
    <property type="term" value="F:zinc ion binding"/>
    <property type="evidence" value="ECO:0007669"/>
    <property type="project" value="UniProtKB-KW"/>
</dbReference>
<dbReference type="Proteomes" id="UP000472263">
    <property type="component" value="Chromosome 13"/>
</dbReference>
<dbReference type="SMART" id="SM00064">
    <property type="entry name" value="FYVE"/>
    <property type="match status" value="1"/>
</dbReference>
<dbReference type="Ensembl" id="ENSMMDT00005042230.1">
    <property type="protein sequence ID" value="ENSMMDP00005041385.1"/>
    <property type="gene ID" value="ENSMMDG00005019117.1"/>
</dbReference>
<dbReference type="Gene3D" id="3.30.450.60">
    <property type="match status" value="1"/>
</dbReference>
<comment type="subcellular location">
    <subcellularLocation>
        <location evidence="1">Cytoplasmic vesicle membrane</location>
        <topology evidence="1">Peripheral membrane protein</topology>
        <orientation evidence="1">Cytoplasmic side</orientation>
    </subcellularLocation>
    <subcellularLocation>
        <location evidence="2">Early endosome</location>
    </subcellularLocation>
    <subcellularLocation>
        <location evidence="3">Golgi apparatus</location>
    </subcellularLocation>
    <subcellularLocation>
        <location evidence="4">Membrane</location>
        <location evidence="4">Clathrin-coated pit</location>
    </subcellularLocation>
</comment>
<dbReference type="FunFam" id="2.130.10.10:FF:000285">
    <property type="entry name" value="WD repeat and FYVE domain-containing protein 1"/>
    <property type="match status" value="1"/>
</dbReference>
<reference evidence="22" key="1">
    <citation type="submission" date="2019-06" db="EMBL/GenBank/DDBJ databases">
        <authorList>
            <consortium name="Wellcome Sanger Institute Data Sharing"/>
        </authorList>
    </citation>
    <scope>NUCLEOTIDE SEQUENCE [LARGE SCALE GENOMIC DNA]</scope>
</reference>
<dbReference type="PROSITE" id="PS50082">
    <property type="entry name" value="WD_REPEATS_2"/>
    <property type="match status" value="3"/>
</dbReference>
<dbReference type="GO" id="GO:0035615">
    <property type="term" value="F:clathrin adaptor activity"/>
    <property type="evidence" value="ECO:0007669"/>
    <property type="project" value="InterPro"/>
</dbReference>
<feature type="domain" description="FYVE-type" evidence="21">
    <location>
        <begin position="281"/>
        <end position="352"/>
    </location>
</feature>
<comment type="similarity">
    <text evidence="5">Belongs to the adaptor complexes small subunit family.</text>
</comment>
<gene>
    <name evidence="22" type="primary">WDFY1</name>
    <name evidence="22" type="synonym">ap1s3a</name>
</gene>
<dbReference type="AlphaFoldDB" id="A0A667ZE50"/>
<evidence type="ECO:0000256" key="1">
    <source>
        <dbReference type="ARBA" id="ARBA00004180"/>
    </source>
</evidence>
<keyword evidence="17" id="KW-0968">Cytoplasmic vesicle</keyword>
<dbReference type="InterPro" id="IPR011012">
    <property type="entry name" value="Longin-like_dom_sf"/>
</dbReference>
<dbReference type="InterPro" id="IPR042234">
    <property type="entry name" value="WDFY1/WDFY2"/>
</dbReference>
<dbReference type="GO" id="GO:0034141">
    <property type="term" value="P:positive regulation of toll-like receptor 3 signaling pathway"/>
    <property type="evidence" value="ECO:0007669"/>
    <property type="project" value="TreeGrafter"/>
</dbReference>
<dbReference type="InterPro" id="IPR001680">
    <property type="entry name" value="WD40_rpt"/>
</dbReference>
<dbReference type="CDD" id="cd14831">
    <property type="entry name" value="AP1_sigma"/>
    <property type="match status" value="1"/>
</dbReference>
<dbReference type="PANTHER" id="PTHR46189:SF2">
    <property type="entry name" value="WD REPEAT AND FYVE DOMAIN-CONTAINING PROTEIN 1"/>
    <property type="match status" value="1"/>
</dbReference>
<dbReference type="GeneTree" id="ENSGT00940000157731"/>
<keyword evidence="13" id="KW-0653">Protein transport</keyword>
<dbReference type="GO" id="GO:0005769">
    <property type="term" value="C:early endosome"/>
    <property type="evidence" value="ECO:0007669"/>
    <property type="project" value="UniProtKB-SubCell"/>
</dbReference>
<comment type="subunit">
    <text evidence="18">Adaptor protein complex 1 (AP-1) is a heterotetramer composed of two large adaptins (gamma-type subunit AP1G1 and beta-type subunit AP1B1), a medium adaptin (mu-type subunit AP1M1 or AP1M2) and a small adaptin (sigma-type subunit AP1S1 or AP1S2 or AP1S3).</text>
</comment>
<evidence type="ECO:0000256" key="17">
    <source>
        <dbReference type="ARBA" id="ARBA00023329"/>
    </source>
</evidence>
<keyword evidence="8" id="KW-0479">Metal-binding</keyword>
<dbReference type="InterPro" id="IPR022775">
    <property type="entry name" value="AP_mu_sigma_su"/>
</dbReference>
<evidence type="ECO:0000256" key="12">
    <source>
        <dbReference type="ARBA" id="ARBA00022833"/>
    </source>
</evidence>
<evidence type="ECO:0000256" key="14">
    <source>
        <dbReference type="ARBA" id="ARBA00023034"/>
    </source>
</evidence>
<evidence type="ECO:0000256" key="5">
    <source>
        <dbReference type="ARBA" id="ARBA00006972"/>
    </source>
</evidence>
<dbReference type="FunFam" id="3.30.40.10:FF:000105">
    <property type="entry name" value="WD repeat and FYVE domain-containing protein 2"/>
    <property type="match status" value="1"/>
</dbReference>
<dbReference type="Gene3D" id="3.30.40.10">
    <property type="entry name" value="Zinc/RING finger domain, C3HC4 (zinc finger)"/>
    <property type="match status" value="1"/>
</dbReference>
<evidence type="ECO:0000256" key="6">
    <source>
        <dbReference type="ARBA" id="ARBA00022448"/>
    </source>
</evidence>
<organism evidence="22 23">
    <name type="scientific">Myripristis murdjan</name>
    <name type="common">pinecone soldierfish</name>
    <dbReference type="NCBI Taxonomy" id="586833"/>
    <lineage>
        <taxon>Eukaryota</taxon>
        <taxon>Metazoa</taxon>
        <taxon>Chordata</taxon>
        <taxon>Craniata</taxon>
        <taxon>Vertebrata</taxon>
        <taxon>Euteleostomi</taxon>
        <taxon>Actinopterygii</taxon>
        <taxon>Neopterygii</taxon>
        <taxon>Teleostei</taxon>
        <taxon>Neoteleostei</taxon>
        <taxon>Acanthomorphata</taxon>
        <taxon>Holocentriformes</taxon>
        <taxon>Holocentridae</taxon>
        <taxon>Myripristis</taxon>
    </lineage>
</organism>
<evidence type="ECO:0000256" key="4">
    <source>
        <dbReference type="ARBA" id="ARBA00004600"/>
    </source>
</evidence>
<keyword evidence="9" id="KW-0677">Repeat</keyword>
<dbReference type="GO" id="GO:0006886">
    <property type="term" value="P:intracellular protein transport"/>
    <property type="evidence" value="ECO:0007669"/>
    <property type="project" value="InterPro"/>
</dbReference>
<dbReference type="InterPro" id="IPR000306">
    <property type="entry name" value="Znf_FYVE"/>
</dbReference>
<keyword evidence="10" id="KW-0967">Endosome</keyword>
<dbReference type="InterPro" id="IPR044733">
    <property type="entry name" value="AP1_sigma"/>
</dbReference>
<evidence type="ECO:0000256" key="10">
    <source>
        <dbReference type="ARBA" id="ARBA00022753"/>
    </source>
</evidence>
<evidence type="ECO:0000313" key="22">
    <source>
        <dbReference type="Ensembl" id="ENSMMDP00005041385.1"/>
    </source>
</evidence>
<evidence type="ECO:0000256" key="18">
    <source>
        <dbReference type="ARBA" id="ARBA00065677"/>
    </source>
</evidence>
<keyword evidence="16" id="KW-0168">Coated pit</keyword>
<keyword evidence="23" id="KW-1185">Reference proteome</keyword>
<dbReference type="PROSITE" id="PS00678">
    <property type="entry name" value="WD_REPEATS_1"/>
    <property type="match status" value="2"/>
</dbReference>
<dbReference type="Pfam" id="PF01363">
    <property type="entry name" value="FYVE"/>
    <property type="match status" value="1"/>
</dbReference>
<evidence type="ECO:0000256" key="13">
    <source>
        <dbReference type="ARBA" id="ARBA00022927"/>
    </source>
</evidence>
<evidence type="ECO:0000259" key="21">
    <source>
        <dbReference type="PROSITE" id="PS50178"/>
    </source>
</evidence>
<dbReference type="FunCoup" id="A0A667ZE50">
    <property type="interactions" value="1263"/>
</dbReference>
<dbReference type="PROSITE" id="PS50178">
    <property type="entry name" value="ZF_FYVE"/>
    <property type="match status" value="1"/>
</dbReference>
<keyword evidence="11 19" id="KW-0863">Zinc-finger</keyword>
<evidence type="ECO:0000256" key="16">
    <source>
        <dbReference type="ARBA" id="ARBA00023176"/>
    </source>
</evidence>
<dbReference type="SMART" id="SM00320">
    <property type="entry name" value="WD40"/>
    <property type="match status" value="6"/>
</dbReference>
<dbReference type="CDD" id="cd15756">
    <property type="entry name" value="FYVE_WDFY1"/>
    <property type="match status" value="1"/>
</dbReference>
<dbReference type="FunFam" id="3.30.450.60:FF:000005">
    <property type="entry name" value="AP complex subunit sigma"/>
    <property type="match status" value="1"/>
</dbReference>
<protein>
    <submittedName>
        <fullName evidence="22">WD repeat and FYVE domain containing 1</fullName>
    </submittedName>
</protein>
<evidence type="ECO:0000256" key="9">
    <source>
        <dbReference type="ARBA" id="ARBA00022737"/>
    </source>
</evidence>
<dbReference type="InterPro" id="IPR036322">
    <property type="entry name" value="WD40_repeat_dom_sf"/>
</dbReference>